<dbReference type="AlphaFoldDB" id="A0A1N7IZA1"/>
<feature type="domain" description="Rubrerythrin diiron-binding" evidence="2">
    <location>
        <begin position="25"/>
        <end position="159"/>
    </location>
</feature>
<name>A0A1N7IZA1_9PROT</name>
<evidence type="ECO:0000256" key="1">
    <source>
        <dbReference type="SAM" id="MobiDB-lite"/>
    </source>
</evidence>
<dbReference type="GO" id="GO:0046872">
    <property type="term" value="F:metal ion binding"/>
    <property type="evidence" value="ECO:0007669"/>
    <property type="project" value="InterPro"/>
</dbReference>
<dbReference type="InterPro" id="IPR003251">
    <property type="entry name" value="Rr_diiron-bd_dom"/>
</dbReference>
<gene>
    <name evidence="3" type="ORF">SAMN05421779_101798</name>
</gene>
<dbReference type="Gene3D" id="1.20.1260.10">
    <property type="match status" value="1"/>
</dbReference>
<evidence type="ECO:0000313" key="3">
    <source>
        <dbReference type="EMBL" id="SIS42428.1"/>
    </source>
</evidence>
<dbReference type="RefSeq" id="WP_076398837.1">
    <property type="nucleotide sequence ID" value="NZ_FTOA01000001.1"/>
</dbReference>
<feature type="region of interest" description="Disordered" evidence="1">
    <location>
        <begin position="218"/>
        <end position="237"/>
    </location>
</feature>
<proteinExistence type="predicted"/>
<sequence>MSYFSTLSRPISFNDLRSIGCAEELFALARAVEREGVRRYTHLSEQMEALGRSQLAELFRMLRDQEMEHENSLDGLALRGGLGHLPDLRFSWDVLHEGMMPEQLETLTPALALRYALHNEQRTYALFLRIAAGTHIAEIRHHAELLAAEELEHVGLLARHDVTESPALPLATLMKPERLDDLLSLAAAEARTAAARRAALARRLRSIDDQTSAQLMQDLAEESEARSRDLGNQGSIPRLAMPGVANDNFSPLDILRGEAQTSFATFHGFTRIANALPPCGLSGLAQHEANLRLAATARLTDRAAAIRGERVRRKRSGR</sequence>
<dbReference type="Pfam" id="PF02915">
    <property type="entry name" value="Rubrerythrin"/>
    <property type="match status" value="1"/>
</dbReference>
<reference evidence="3 4" key="1">
    <citation type="submission" date="2017-01" db="EMBL/GenBank/DDBJ databases">
        <authorList>
            <person name="Mah S.A."/>
            <person name="Swanson W.J."/>
            <person name="Moy G.W."/>
            <person name="Vacquier V.D."/>
        </authorList>
    </citation>
    <scope>NUCLEOTIDE SEQUENCE [LARGE SCALE GENOMIC DNA]</scope>
    <source>
        <strain evidence="3 4">DSM 11589</strain>
    </source>
</reference>
<dbReference type="InterPro" id="IPR009078">
    <property type="entry name" value="Ferritin-like_SF"/>
</dbReference>
<protein>
    <submittedName>
        <fullName evidence="3">Rubrerythrin</fullName>
    </submittedName>
</protein>
<dbReference type="EMBL" id="FTOA01000001">
    <property type="protein sequence ID" value="SIS42428.1"/>
    <property type="molecule type" value="Genomic_DNA"/>
</dbReference>
<evidence type="ECO:0000259" key="2">
    <source>
        <dbReference type="Pfam" id="PF02915"/>
    </source>
</evidence>
<keyword evidence="4" id="KW-1185">Reference proteome</keyword>
<dbReference type="Proteomes" id="UP000185678">
    <property type="component" value="Unassembled WGS sequence"/>
</dbReference>
<organism evidence="3 4">
    <name type="scientific">Insolitispirillum peregrinum</name>
    <dbReference type="NCBI Taxonomy" id="80876"/>
    <lineage>
        <taxon>Bacteria</taxon>
        <taxon>Pseudomonadati</taxon>
        <taxon>Pseudomonadota</taxon>
        <taxon>Alphaproteobacteria</taxon>
        <taxon>Rhodospirillales</taxon>
        <taxon>Novispirillaceae</taxon>
        <taxon>Insolitispirillum</taxon>
    </lineage>
</organism>
<accession>A0A1N7IZA1</accession>
<dbReference type="STRING" id="80876.SAMN05421779_101798"/>
<evidence type="ECO:0000313" key="4">
    <source>
        <dbReference type="Proteomes" id="UP000185678"/>
    </source>
</evidence>
<dbReference type="GO" id="GO:0016491">
    <property type="term" value="F:oxidoreductase activity"/>
    <property type="evidence" value="ECO:0007669"/>
    <property type="project" value="InterPro"/>
</dbReference>
<dbReference type="SUPFAM" id="SSF47240">
    <property type="entry name" value="Ferritin-like"/>
    <property type="match status" value="2"/>
</dbReference>
<dbReference type="InterPro" id="IPR012347">
    <property type="entry name" value="Ferritin-like"/>
</dbReference>